<dbReference type="RefSeq" id="WP_201918598.1">
    <property type="nucleotide sequence ID" value="NZ_JAERQG010000001.1"/>
</dbReference>
<feature type="transmembrane region" description="Helical" evidence="1">
    <location>
        <begin position="70"/>
        <end position="99"/>
    </location>
</feature>
<dbReference type="PIRSF" id="PIRSF016660">
    <property type="entry name" value="YedI"/>
    <property type="match status" value="1"/>
</dbReference>
<dbReference type="PANTHER" id="PTHR30503:SF3">
    <property type="entry name" value="INNER MEMBRANE PROTEIN YEDI"/>
    <property type="match status" value="1"/>
</dbReference>
<organism evidence="2 3">
    <name type="scientific">Marivirga atlantica</name>
    <dbReference type="NCBI Taxonomy" id="1548457"/>
    <lineage>
        <taxon>Bacteria</taxon>
        <taxon>Pseudomonadati</taxon>
        <taxon>Bacteroidota</taxon>
        <taxon>Cytophagia</taxon>
        <taxon>Cytophagales</taxon>
        <taxon>Marivirgaceae</taxon>
        <taxon>Marivirga</taxon>
    </lineage>
</organism>
<dbReference type="PANTHER" id="PTHR30503">
    <property type="entry name" value="INNER MEMBRANE PROTEIN YEDI"/>
    <property type="match status" value="1"/>
</dbReference>
<keyword evidence="1" id="KW-0472">Membrane</keyword>
<feature type="transmembrane region" description="Helical" evidence="1">
    <location>
        <begin position="164"/>
        <end position="190"/>
    </location>
</feature>
<dbReference type="Pfam" id="PF05661">
    <property type="entry name" value="DUF808"/>
    <property type="match status" value="1"/>
</dbReference>
<proteinExistence type="predicted"/>
<dbReference type="AlphaFoldDB" id="A0A937AJJ6"/>
<keyword evidence="1" id="KW-1133">Transmembrane helix</keyword>
<protein>
    <submittedName>
        <fullName evidence="2">DUF808 domain-containing protein</fullName>
    </submittedName>
</protein>
<evidence type="ECO:0000256" key="1">
    <source>
        <dbReference type="SAM" id="Phobius"/>
    </source>
</evidence>
<dbReference type="GO" id="GO:0005886">
    <property type="term" value="C:plasma membrane"/>
    <property type="evidence" value="ECO:0007669"/>
    <property type="project" value="TreeGrafter"/>
</dbReference>
<evidence type="ECO:0000313" key="3">
    <source>
        <dbReference type="Proteomes" id="UP000642920"/>
    </source>
</evidence>
<evidence type="ECO:0000313" key="2">
    <source>
        <dbReference type="EMBL" id="MBL0764743.1"/>
    </source>
</evidence>
<gene>
    <name evidence="2" type="ORF">JKP34_05740</name>
</gene>
<name>A0A937AJJ6_9BACT</name>
<dbReference type="InterPro" id="IPR008526">
    <property type="entry name" value="YedI"/>
</dbReference>
<keyword evidence="3" id="KW-1185">Reference proteome</keyword>
<accession>A0A937AJJ6</accession>
<keyword evidence="1" id="KW-0812">Transmembrane</keyword>
<reference evidence="2" key="1">
    <citation type="submission" date="2021-01" db="EMBL/GenBank/DDBJ databases">
        <title>Marivirga sp. nov., isolated from intertidal surface sediments.</title>
        <authorList>
            <person name="Zhang M."/>
        </authorList>
    </citation>
    <scope>NUCLEOTIDE SEQUENCE</scope>
    <source>
        <strain evidence="2">SM1354</strain>
    </source>
</reference>
<comment type="caution">
    <text evidence="2">The sequence shown here is derived from an EMBL/GenBank/DDBJ whole genome shotgun (WGS) entry which is preliminary data.</text>
</comment>
<feature type="transmembrane region" description="Helical" evidence="1">
    <location>
        <begin position="265"/>
        <end position="282"/>
    </location>
</feature>
<sequence length="293" mass="31757">MASGFFALFDDIATLMDDVAAMSKSTTQKTAGLLADDLAVNAEKASGFVAARELPVLWEISKGSLLNKLIILPVAFLLSAYLPVVITPILLIGGTYLAFEGVEKIYGYFFHKGEKKQNDLDTKLSKKEILAREKAKIKSAILVDFILSIEIIMIALGNVVEEEILLQIIVVTIIAVLATIGVYGVVALLVRMDDLGYKLIARSDSKESFMAKLGAGLIKLLPWLIRALTVLGTVAMLLVGGGLYVHNIHYLHELLHALPSMLAELLVGLVVGIIALLIFKLFKLVKGAVNNKD</sequence>
<dbReference type="EMBL" id="JAERQG010000001">
    <property type="protein sequence ID" value="MBL0764743.1"/>
    <property type="molecule type" value="Genomic_DNA"/>
</dbReference>
<feature type="transmembrane region" description="Helical" evidence="1">
    <location>
        <begin position="220"/>
        <end position="245"/>
    </location>
</feature>
<feature type="transmembrane region" description="Helical" evidence="1">
    <location>
        <begin position="140"/>
        <end position="158"/>
    </location>
</feature>
<dbReference type="Proteomes" id="UP000642920">
    <property type="component" value="Unassembled WGS sequence"/>
</dbReference>